<keyword evidence="3 6" id="KW-0808">Transferase</keyword>
<sequence length="428" mass="45593">MARRRSSGRPKPSAHEEVLTIDRLAVSGAGMAGDISVPFTLPGEKVQAAVKQRAAEPLEILTTSAQREAPLCQHFGMPGEGCGGCFHQHLGLANSLVLKRDNLIAAVKAAGLTPPEITVHQSPLKSRRRASLTMIRTGKGWQFGFNRWHSHQLVPMLECHILAPELFAFAQGMSKAANTFFPNSAKKAGLSLTLTDEGIDAEITHIAEDEFDLSAREGLAALAAEHGIARLAIAGVPQYQSRPAVMHLDGVPVALPPSNFLQATKDGQTFLTDEVIKGAGDAPRVADLFSGLGTFALPLSRRAGVLAVDSDGPAMASLTTAVRTHGRRVDTMTRDLFDLPLTPAELEGFDAVVMDPPRAGAEAQARELARSNVPVVVSVSCLTKSFARDAAILSGAYELVSLALLDQFVFSSHMEMAGIFRLKTGGLR</sequence>
<feature type="active site" description="Nucleophile" evidence="6">
    <location>
        <position position="381"/>
    </location>
</feature>
<dbReference type="FunCoup" id="A0A371REW7">
    <property type="interactions" value="443"/>
</dbReference>
<dbReference type="CDD" id="cd02440">
    <property type="entry name" value="AdoMet_MTases"/>
    <property type="match status" value="1"/>
</dbReference>
<comment type="caution">
    <text evidence="7">The sequence shown here is derived from an EMBL/GenBank/DDBJ whole genome shotgun (WGS) entry which is preliminary data.</text>
</comment>
<dbReference type="Proteomes" id="UP000264589">
    <property type="component" value="Unassembled WGS sequence"/>
</dbReference>
<protein>
    <submittedName>
        <fullName evidence="7">Class I SAM-dependent RNA methyltransferase</fullName>
    </submittedName>
</protein>
<dbReference type="SUPFAM" id="SSF53335">
    <property type="entry name" value="S-adenosyl-L-methionine-dependent methyltransferases"/>
    <property type="match status" value="1"/>
</dbReference>
<keyword evidence="5" id="KW-0411">Iron-sulfur</keyword>
<feature type="binding site" evidence="6">
    <location>
        <position position="289"/>
    </location>
    <ligand>
        <name>S-adenosyl-L-methionine</name>
        <dbReference type="ChEBI" id="CHEBI:59789"/>
    </ligand>
</feature>
<dbReference type="RefSeq" id="WP_116390627.1">
    <property type="nucleotide sequence ID" value="NZ_QUQO01000001.1"/>
</dbReference>
<dbReference type="InParanoid" id="A0A371REW7"/>
<dbReference type="InterPro" id="IPR012340">
    <property type="entry name" value="NA-bd_OB-fold"/>
</dbReference>
<reference evidence="7 8" key="1">
    <citation type="submission" date="2018-08" db="EMBL/GenBank/DDBJ databases">
        <title>Parvularcula sp. SM1705, isolated from surface water of the South Sea China.</title>
        <authorList>
            <person name="Sun L."/>
        </authorList>
    </citation>
    <scope>NUCLEOTIDE SEQUENCE [LARGE SCALE GENOMIC DNA]</scope>
    <source>
        <strain evidence="7 8">SM1705</strain>
    </source>
</reference>
<evidence type="ECO:0000256" key="1">
    <source>
        <dbReference type="ARBA" id="ARBA00022485"/>
    </source>
</evidence>
<feature type="binding site" evidence="6">
    <location>
        <position position="355"/>
    </location>
    <ligand>
        <name>S-adenosyl-L-methionine</name>
        <dbReference type="ChEBI" id="CHEBI:59789"/>
    </ligand>
</feature>
<feature type="binding site" evidence="6">
    <location>
        <position position="309"/>
    </location>
    <ligand>
        <name>S-adenosyl-L-methionine</name>
        <dbReference type="ChEBI" id="CHEBI:59789"/>
    </ligand>
</feature>
<dbReference type="InterPro" id="IPR029063">
    <property type="entry name" value="SAM-dependent_MTases_sf"/>
</dbReference>
<dbReference type="PANTHER" id="PTHR11061">
    <property type="entry name" value="RNA M5U METHYLTRANSFERASE"/>
    <property type="match status" value="1"/>
</dbReference>
<dbReference type="PANTHER" id="PTHR11061:SF49">
    <property type="entry name" value="23S RRNA (URACIL(1939)-C(5))-METHYLTRANSFERASE RLMD"/>
    <property type="match status" value="1"/>
</dbReference>
<evidence type="ECO:0000256" key="2">
    <source>
        <dbReference type="ARBA" id="ARBA00022603"/>
    </source>
</evidence>
<keyword evidence="1" id="KW-0479">Metal-binding</keyword>
<name>A0A371REW7_9PROT</name>
<keyword evidence="1" id="KW-0408">Iron</keyword>
<dbReference type="PROSITE" id="PS51687">
    <property type="entry name" value="SAM_MT_RNA_M5U"/>
    <property type="match status" value="1"/>
</dbReference>
<dbReference type="InterPro" id="IPR010280">
    <property type="entry name" value="U5_MeTrfase_fam"/>
</dbReference>
<dbReference type="GO" id="GO:0051539">
    <property type="term" value="F:4 iron, 4 sulfur cluster binding"/>
    <property type="evidence" value="ECO:0007669"/>
    <property type="project" value="UniProtKB-KW"/>
</dbReference>
<evidence type="ECO:0000256" key="3">
    <source>
        <dbReference type="ARBA" id="ARBA00022679"/>
    </source>
</evidence>
<dbReference type="EMBL" id="QUQO01000001">
    <property type="protein sequence ID" value="RFB03999.1"/>
    <property type="molecule type" value="Genomic_DNA"/>
</dbReference>
<keyword evidence="8" id="KW-1185">Reference proteome</keyword>
<evidence type="ECO:0000256" key="6">
    <source>
        <dbReference type="PROSITE-ProRule" id="PRU01024"/>
    </source>
</evidence>
<accession>A0A371REW7</accession>
<dbReference type="Gene3D" id="2.40.50.1070">
    <property type="match status" value="1"/>
</dbReference>
<dbReference type="Gene3D" id="3.40.50.150">
    <property type="entry name" value="Vaccinia Virus protein VP39"/>
    <property type="match status" value="1"/>
</dbReference>
<dbReference type="Pfam" id="PF05958">
    <property type="entry name" value="tRNA_U5-meth_tr"/>
    <property type="match status" value="1"/>
</dbReference>
<organism evidence="7 8">
    <name type="scientific">Parvularcula marina</name>
    <dbReference type="NCBI Taxonomy" id="2292771"/>
    <lineage>
        <taxon>Bacteria</taxon>
        <taxon>Pseudomonadati</taxon>
        <taxon>Pseudomonadota</taxon>
        <taxon>Alphaproteobacteria</taxon>
        <taxon>Parvularculales</taxon>
        <taxon>Parvularculaceae</taxon>
        <taxon>Parvularcula</taxon>
    </lineage>
</organism>
<keyword evidence="1" id="KW-0004">4Fe-4S</keyword>
<dbReference type="GO" id="GO:0070475">
    <property type="term" value="P:rRNA base methylation"/>
    <property type="evidence" value="ECO:0007669"/>
    <property type="project" value="TreeGrafter"/>
</dbReference>
<keyword evidence="2 6" id="KW-0489">Methyltransferase</keyword>
<dbReference type="GO" id="GO:0070041">
    <property type="term" value="F:rRNA (uridine-C5-)-methyltransferase activity"/>
    <property type="evidence" value="ECO:0007669"/>
    <property type="project" value="TreeGrafter"/>
</dbReference>
<evidence type="ECO:0000313" key="8">
    <source>
        <dbReference type="Proteomes" id="UP000264589"/>
    </source>
</evidence>
<evidence type="ECO:0000256" key="4">
    <source>
        <dbReference type="ARBA" id="ARBA00022691"/>
    </source>
</evidence>
<proteinExistence type="inferred from homology"/>
<keyword evidence="4 6" id="KW-0949">S-adenosyl-L-methionine</keyword>
<dbReference type="AlphaFoldDB" id="A0A371REW7"/>
<comment type="similarity">
    <text evidence="6">Belongs to the class I-like SAM-binding methyltransferase superfamily. RNA M5U methyltransferase family.</text>
</comment>
<dbReference type="Gene3D" id="2.40.50.140">
    <property type="entry name" value="Nucleic acid-binding proteins"/>
    <property type="match status" value="1"/>
</dbReference>
<evidence type="ECO:0000256" key="5">
    <source>
        <dbReference type="ARBA" id="ARBA00023014"/>
    </source>
</evidence>
<evidence type="ECO:0000313" key="7">
    <source>
        <dbReference type="EMBL" id="RFB03999.1"/>
    </source>
</evidence>
<feature type="binding site" evidence="6">
    <location>
        <position position="262"/>
    </location>
    <ligand>
        <name>S-adenosyl-L-methionine</name>
        <dbReference type="ChEBI" id="CHEBI:59789"/>
    </ligand>
</feature>
<gene>
    <name evidence="7" type="ORF">DX908_01090</name>
</gene>